<dbReference type="PANTHER" id="PTHR46434:SF1">
    <property type="entry name" value="GENETIC INTERACTOR OF PROHIBITINS 3, MITOCHONDRIAL"/>
    <property type="match status" value="1"/>
</dbReference>
<dbReference type="Proteomes" id="UP000620133">
    <property type="component" value="Chromosome"/>
</dbReference>
<protein>
    <submittedName>
        <fullName evidence="3">Ribosome biogenesis GTPase YqeH</fullName>
    </submittedName>
</protein>
<dbReference type="Pfam" id="PF21516">
    <property type="entry name" value="YqeH-like_C"/>
    <property type="match status" value="1"/>
</dbReference>
<keyword evidence="4" id="KW-1185">Reference proteome</keyword>
<accession>A0A7U9TIV5</accession>
<feature type="domain" description="G" evidence="1">
    <location>
        <begin position="153"/>
        <end position="213"/>
    </location>
</feature>
<reference evidence="3" key="1">
    <citation type="submission" date="2021-01" db="EMBL/GenBank/DDBJ databases">
        <title>Draft genome sequence of Acholeplasmataceae bacterium strain Mahy22.</title>
        <authorList>
            <person name="Watanabe M."/>
            <person name="Kojima H."/>
            <person name="Fukui M."/>
        </authorList>
    </citation>
    <scope>NUCLEOTIDE SEQUENCE</scope>
    <source>
        <strain evidence="3">Mahy22</strain>
    </source>
</reference>
<evidence type="ECO:0000313" key="4">
    <source>
        <dbReference type="Proteomes" id="UP000620133"/>
    </source>
</evidence>
<evidence type="ECO:0000259" key="2">
    <source>
        <dbReference type="Pfam" id="PF21516"/>
    </source>
</evidence>
<dbReference type="Pfam" id="PF01926">
    <property type="entry name" value="MMR_HSR1"/>
    <property type="match status" value="1"/>
</dbReference>
<name>A0A7U9TIV5_9MOLU</name>
<dbReference type="PANTHER" id="PTHR46434">
    <property type="entry name" value="GENETIC INTERACTOR OF PROHIBITINS 3, MITOCHONDRIAL"/>
    <property type="match status" value="1"/>
</dbReference>
<dbReference type="KEGG" id="manr:MPAN_005280"/>
<dbReference type="GO" id="GO:0005525">
    <property type="term" value="F:GTP binding"/>
    <property type="evidence" value="ECO:0007669"/>
    <property type="project" value="InterPro"/>
</dbReference>
<gene>
    <name evidence="3" type="ORF">MPAN_005280</name>
</gene>
<dbReference type="InterPro" id="IPR048422">
    <property type="entry name" value="NOA1/YqeH-like_C"/>
</dbReference>
<dbReference type="InterPro" id="IPR006073">
    <property type="entry name" value="GTP-bd"/>
</dbReference>
<dbReference type="AlphaFoldDB" id="A0A7U9TIV5"/>
<organism evidence="3 4">
    <name type="scientific">Mariniplasma anaerobium</name>
    <dbReference type="NCBI Taxonomy" id="2735436"/>
    <lineage>
        <taxon>Bacteria</taxon>
        <taxon>Bacillati</taxon>
        <taxon>Mycoplasmatota</taxon>
        <taxon>Mollicutes</taxon>
        <taxon>Acholeplasmatales</taxon>
        <taxon>Acholeplasmataceae</taxon>
        <taxon>Mariniplasma</taxon>
    </lineage>
</organism>
<dbReference type="RefSeq" id="WP_176238480.1">
    <property type="nucleotide sequence ID" value="NZ_AP024412.1"/>
</dbReference>
<evidence type="ECO:0000259" key="1">
    <source>
        <dbReference type="Pfam" id="PF01926"/>
    </source>
</evidence>
<proteinExistence type="predicted"/>
<dbReference type="EMBL" id="AP024412">
    <property type="protein sequence ID" value="BCR35635.1"/>
    <property type="molecule type" value="Genomic_DNA"/>
</dbReference>
<dbReference type="InterPro" id="IPR027417">
    <property type="entry name" value="P-loop_NTPase"/>
</dbReference>
<feature type="domain" description="NOA1/YqeH-like C-terminal" evidence="2">
    <location>
        <begin position="255"/>
        <end position="339"/>
    </location>
</feature>
<dbReference type="InterPro" id="IPR050896">
    <property type="entry name" value="Mito_lipid_metab_GTPase"/>
</dbReference>
<dbReference type="Gene3D" id="3.40.50.300">
    <property type="entry name" value="P-loop containing nucleotide triphosphate hydrolases"/>
    <property type="match status" value="1"/>
</dbReference>
<dbReference type="SUPFAM" id="SSF52540">
    <property type="entry name" value="P-loop containing nucleoside triphosphate hydrolases"/>
    <property type="match status" value="1"/>
</dbReference>
<sequence>MSVTIKCKGCGATLQTKDVQKVGYALTLDHDYCQACYKLLHYGDVHEHFHPEDLPKLSQDAVVFMVSSVLHLDMLFTYPVYRYEPNLKYVYLINQIDLLPESTNLDEMLKNMIIRAKQMRIPYHDIIMMSAKNPYDIKNLEVYMQNFSEKNLYLIGVQNSGKTTIFKALTKDTHALAFSKAGLTQEALIKNIGKRQIYDMPGLYQKGYVHQFLPYQIYKRLIPQETIKPKIYQLKKDQTLFLEGLVSISVSNDKQTVVLYVKNSLNVHKTNITKIENLLKEKENNFDIYVDDYEEKNFKITDTKMQLTFADIGFMHIQGPNTIKVTYPKGMHISLSEALFK</sequence>
<evidence type="ECO:0000313" key="3">
    <source>
        <dbReference type="EMBL" id="BCR35635.1"/>
    </source>
</evidence>